<dbReference type="Proteomes" id="UP000197418">
    <property type="component" value="Chromosome"/>
</dbReference>
<evidence type="ECO:0000313" key="1">
    <source>
        <dbReference type="EMBL" id="ASJ06233.1"/>
    </source>
</evidence>
<sequence length="108" mass="12480">MKMRVVFDKEYGLLSGVYMVRVRELEFDEELKEVLDGVDPAIRIRGEEVKLSELTERSFELQTREEAERTMGNVRVALIEALSALIARFKEAQSFNGSVSYEIDFNEL</sequence>
<name>A0A218P610_9EURY</name>
<dbReference type="KEGG" id="tpaf:A3L08_02255"/>
<dbReference type="EMBL" id="CP015102">
    <property type="protein sequence ID" value="ASJ06233.1"/>
    <property type="molecule type" value="Genomic_DNA"/>
</dbReference>
<evidence type="ECO:0000313" key="2">
    <source>
        <dbReference type="Proteomes" id="UP000197418"/>
    </source>
</evidence>
<dbReference type="GeneID" id="33315056"/>
<keyword evidence="2" id="KW-1185">Reference proteome</keyword>
<dbReference type="OrthoDB" id="92146at2157"/>
<reference evidence="1 2" key="1">
    <citation type="submission" date="2016-04" db="EMBL/GenBank/DDBJ databases">
        <title>Complete genome sequence of Thermococcus pacificus type strain P4.</title>
        <authorList>
            <person name="Oger P.M."/>
        </authorList>
    </citation>
    <scope>NUCLEOTIDE SEQUENCE [LARGE SCALE GENOMIC DNA]</scope>
    <source>
        <strain evidence="1 2">P-4</strain>
    </source>
</reference>
<organism evidence="1 2">
    <name type="scientific">Thermococcus pacificus</name>
    <dbReference type="NCBI Taxonomy" id="71998"/>
    <lineage>
        <taxon>Archaea</taxon>
        <taxon>Methanobacteriati</taxon>
        <taxon>Methanobacteriota</taxon>
        <taxon>Thermococci</taxon>
        <taxon>Thermococcales</taxon>
        <taxon>Thermococcaceae</taxon>
        <taxon>Thermococcus</taxon>
    </lineage>
</organism>
<gene>
    <name evidence="1" type="ORF">A3L08_02255</name>
</gene>
<proteinExistence type="predicted"/>
<accession>A0A218P610</accession>
<dbReference type="RefSeq" id="WP_088853496.1">
    <property type="nucleotide sequence ID" value="NZ_CP015102.1"/>
</dbReference>
<dbReference type="AlphaFoldDB" id="A0A218P610"/>
<protein>
    <submittedName>
        <fullName evidence="1">Uncharacterized protein</fullName>
    </submittedName>
</protein>